<feature type="region of interest" description="Disordered" evidence="1">
    <location>
        <begin position="125"/>
        <end position="151"/>
    </location>
</feature>
<dbReference type="InParanoid" id="A0A804R4E0"/>
<feature type="compositionally biased region" description="Low complexity" evidence="1">
    <location>
        <begin position="141"/>
        <end position="151"/>
    </location>
</feature>
<sequence length="173" mass="18430">MALGLHLASTTTHLPSLHAFWWSSSSLSLLCQRSSSIPWPQCTGVPISTRTRRAPLQARFSLLPLAHGAQPPLLSLISSAPLLPVPRALLPCSTPWPALPQAQFPWPPRPLLLRAGRVPPSCELGPKPSLVSSAPPPPPRTSGRSSSSPCPLTTDTVELWALLAVCPCIRPAT</sequence>
<reference evidence="2" key="2">
    <citation type="submission" date="2019-07" db="EMBL/GenBank/DDBJ databases">
        <authorList>
            <person name="Seetharam A."/>
            <person name="Woodhouse M."/>
            <person name="Cannon E."/>
        </authorList>
    </citation>
    <scope>NUCLEOTIDE SEQUENCE [LARGE SCALE GENOMIC DNA]</scope>
    <source>
        <strain evidence="2">cv. B73</strain>
    </source>
</reference>
<dbReference type="AlphaFoldDB" id="A0A804R4E0"/>
<dbReference type="Proteomes" id="UP000007305">
    <property type="component" value="Chromosome 9"/>
</dbReference>
<reference evidence="2" key="3">
    <citation type="submission" date="2021-05" db="UniProtKB">
        <authorList>
            <consortium name="EnsemblPlants"/>
        </authorList>
    </citation>
    <scope>IDENTIFICATION</scope>
    <source>
        <strain evidence="2">cv. B73</strain>
    </source>
</reference>
<dbReference type="Gramene" id="Zm00001eb382150_T001">
    <property type="protein sequence ID" value="Zm00001eb382150_P001"/>
    <property type="gene ID" value="Zm00001eb382150"/>
</dbReference>
<protein>
    <submittedName>
        <fullName evidence="2">Uncharacterized protein</fullName>
    </submittedName>
</protein>
<reference evidence="3" key="1">
    <citation type="journal article" date="2009" name="Science">
        <title>The B73 maize genome: complexity, diversity, and dynamics.</title>
        <authorList>
            <person name="Schnable P.S."/>
            <person name="Ware D."/>
            <person name="Fulton R.S."/>
            <person name="Stein J.C."/>
            <person name="Wei F."/>
            <person name="Pasternak S."/>
            <person name="Liang C."/>
            <person name="Zhang J."/>
            <person name="Fulton L."/>
            <person name="Graves T.A."/>
            <person name="Minx P."/>
            <person name="Reily A.D."/>
            <person name="Courtney L."/>
            <person name="Kruchowski S.S."/>
            <person name="Tomlinson C."/>
            <person name="Strong C."/>
            <person name="Delehaunty K."/>
            <person name="Fronick C."/>
            <person name="Courtney B."/>
            <person name="Rock S.M."/>
            <person name="Belter E."/>
            <person name="Du F."/>
            <person name="Kim K."/>
            <person name="Abbott R.M."/>
            <person name="Cotton M."/>
            <person name="Levy A."/>
            <person name="Marchetto P."/>
            <person name="Ochoa K."/>
            <person name="Jackson S.M."/>
            <person name="Gillam B."/>
            <person name="Chen W."/>
            <person name="Yan L."/>
            <person name="Higginbotham J."/>
            <person name="Cardenas M."/>
            <person name="Waligorski J."/>
            <person name="Applebaum E."/>
            <person name="Phelps L."/>
            <person name="Falcone J."/>
            <person name="Kanchi K."/>
            <person name="Thane T."/>
            <person name="Scimone A."/>
            <person name="Thane N."/>
            <person name="Henke J."/>
            <person name="Wang T."/>
            <person name="Ruppert J."/>
            <person name="Shah N."/>
            <person name="Rotter K."/>
            <person name="Hodges J."/>
            <person name="Ingenthron E."/>
            <person name="Cordes M."/>
            <person name="Kohlberg S."/>
            <person name="Sgro J."/>
            <person name="Delgado B."/>
            <person name="Mead K."/>
            <person name="Chinwalla A."/>
            <person name="Leonard S."/>
            <person name="Crouse K."/>
            <person name="Collura K."/>
            <person name="Kudrna D."/>
            <person name="Currie J."/>
            <person name="He R."/>
            <person name="Angelova A."/>
            <person name="Rajasekar S."/>
            <person name="Mueller T."/>
            <person name="Lomeli R."/>
            <person name="Scara G."/>
            <person name="Ko A."/>
            <person name="Delaney K."/>
            <person name="Wissotski M."/>
            <person name="Lopez G."/>
            <person name="Campos D."/>
            <person name="Braidotti M."/>
            <person name="Ashley E."/>
            <person name="Golser W."/>
            <person name="Kim H."/>
            <person name="Lee S."/>
            <person name="Lin J."/>
            <person name="Dujmic Z."/>
            <person name="Kim W."/>
            <person name="Talag J."/>
            <person name="Zuccolo A."/>
            <person name="Fan C."/>
            <person name="Sebastian A."/>
            <person name="Kramer M."/>
            <person name="Spiegel L."/>
            <person name="Nascimento L."/>
            <person name="Zutavern T."/>
            <person name="Miller B."/>
            <person name="Ambroise C."/>
            <person name="Muller S."/>
            <person name="Spooner W."/>
            <person name="Narechania A."/>
            <person name="Ren L."/>
            <person name="Wei S."/>
            <person name="Kumari S."/>
            <person name="Faga B."/>
            <person name="Levy M.J."/>
            <person name="McMahan L."/>
            <person name="Van Buren P."/>
            <person name="Vaughn M.W."/>
            <person name="Ying K."/>
            <person name="Yeh C.-T."/>
            <person name="Emrich S.J."/>
            <person name="Jia Y."/>
            <person name="Kalyanaraman A."/>
            <person name="Hsia A.-P."/>
            <person name="Barbazuk W.B."/>
            <person name="Baucom R.S."/>
            <person name="Brutnell T.P."/>
            <person name="Carpita N.C."/>
            <person name="Chaparro C."/>
            <person name="Chia J.-M."/>
            <person name="Deragon J.-M."/>
            <person name="Estill J.C."/>
            <person name="Fu Y."/>
            <person name="Jeddeloh J.A."/>
            <person name="Han Y."/>
            <person name="Lee H."/>
            <person name="Li P."/>
            <person name="Lisch D.R."/>
            <person name="Liu S."/>
            <person name="Liu Z."/>
            <person name="Nagel D.H."/>
            <person name="McCann M.C."/>
            <person name="SanMiguel P."/>
            <person name="Myers A.M."/>
            <person name="Nettleton D."/>
            <person name="Nguyen J."/>
            <person name="Penning B.W."/>
            <person name="Ponnala L."/>
            <person name="Schneider K.L."/>
            <person name="Schwartz D.C."/>
            <person name="Sharma A."/>
            <person name="Soderlund C."/>
            <person name="Springer N.M."/>
            <person name="Sun Q."/>
            <person name="Wang H."/>
            <person name="Waterman M."/>
            <person name="Westerman R."/>
            <person name="Wolfgruber T.K."/>
            <person name="Yang L."/>
            <person name="Yu Y."/>
            <person name="Zhang L."/>
            <person name="Zhou S."/>
            <person name="Zhu Q."/>
            <person name="Bennetzen J.L."/>
            <person name="Dawe R.K."/>
            <person name="Jiang J."/>
            <person name="Jiang N."/>
            <person name="Presting G.G."/>
            <person name="Wessler S.R."/>
            <person name="Aluru S."/>
            <person name="Martienssen R.A."/>
            <person name="Clifton S.W."/>
            <person name="McCombie W.R."/>
            <person name="Wing R.A."/>
            <person name="Wilson R.K."/>
        </authorList>
    </citation>
    <scope>NUCLEOTIDE SEQUENCE [LARGE SCALE GENOMIC DNA]</scope>
    <source>
        <strain evidence="3">cv. B73</strain>
    </source>
</reference>
<evidence type="ECO:0000313" key="2">
    <source>
        <dbReference type="EnsemblPlants" id="Zm00001eb382150_P001"/>
    </source>
</evidence>
<name>A0A804R4E0_MAIZE</name>
<keyword evidence="3" id="KW-1185">Reference proteome</keyword>
<accession>A0A804R4E0</accession>
<organism evidence="2 3">
    <name type="scientific">Zea mays</name>
    <name type="common">Maize</name>
    <dbReference type="NCBI Taxonomy" id="4577"/>
    <lineage>
        <taxon>Eukaryota</taxon>
        <taxon>Viridiplantae</taxon>
        <taxon>Streptophyta</taxon>
        <taxon>Embryophyta</taxon>
        <taxon>Tracheophyta</taxon>
        <taxon>Spermatophyta</taxon>
        <taxon>Magnoliopsida</taxon>
        <taxon>Liliopsida</taxon>
        <taxon>Poales</taxon>
        <taxon>Poaceae</taxon>
        <taxon>PACMAD clade</taxon>
        <taxon>Panicoideae</taxon>
        <taxon>Andropogonodae</taxon>
        <taxon>Andropogoneae</taxon>
        <taxon>Tripsacinae</taxon>
        <taxon>Zea</taxon>
    </lineage>
</organism>
<evidence type="ECO:0000313" key="3">
    <source>
        <dbReference type="Proteomes" id="UP000007305"/>
    </source>
</evidence>
<evidence type="ECO:0000256" key="1">
    <source>
        <dbReference type="SAM" id="MobiDB-lite"/>
    </source>
</evidence>
<dbReference type="EnsemblPlants" id="Zm00001eb382150_T001">
    <property type="protein sequence ID" value="Zm00001eb382150_P001"/>
    <property type="gene ID" value="Zm00001eb382150"/>
</dbReference>
<proteinExistence type="predicted"/>